<name>A0A8T1R4Z7_CARIL</name>
<feature type="domain" description="Reverse transcriptase zinc-binding" evidence="1">
    <location>
        <begin position="160"/>
        <end position="245"/>
    </location>
</feature>
<dbReference type="InterPro" id="IPR026960">
    <property type="entry name" value="RVT-Znf"/>
</dbReference>
<organism evidence="2 3">
    <name type="scientific">Carya illinoinensis</name>
    <name type="common">Pecan</name>
    <dbReference type="NCBI Taxonomy" id="32201"/>
    <lineage>
        <taxon>Eukaryota</taxon>
        <taxon>Viridiplantae</taxon>
        <taxon>Streptophyta</taxon>
        <taxon>Embryophyta</taxon>
        <taxon>Tracheophyta</taxon>
        <taxon>Spermatophyta</taxon>
        <taxon>Magnoliopsida</taxon>
        <taxon>eudicotyledons</taxon>
        <taxon>Gunneridae</taxon>
        <taxon>Pentapetalae</taxon>
        <taxon>rosids</taxon>
        <taxon>fabids</taxon>
        <taxon>Fagales</taxon>
        <taxon>Juglandaceae</taxon>
        <taxon>Carya</taxon>
    </lineage>
</organism>
<comment type="caution">
    <text evidence="2">The sequence shown here is derived from an EMBL/GenBank/DDBJ whole genome shotgun (WGS) entry which is preliminary data.</text>
</comment>
<evidence type="ECO:0000259" key="1">
    <source>
        <dbReference type="Pfam" id="PF13966"/>
    </source>
</evidence>
<evidence type="ECO:0000313" key="3">
    <source>
        <dbReference type="Proteomes" id="UP000811609"/>
    </source>
</evidence>
<evidence type="ECO:0000313" key="2">
    <source>
        <dbReference type="EMBL" id="KAG6662490.1"/>
    </source>
</evidence>
<sequence>MEEGGLGIQDLSDIQVSLLMKFAWKLLKGDSLWADFFKAKYLGNKHLFSLISSLKGSRFWKSILRVLPLVLNNLRCLICGGELSFWIDNWLGDGVVANSEMVVGNPDLKIQNVVVNDKWDISTLRSVVGAEMVEKIASVPVRLRDSPDVYVWKSSDDGDFSTKSAWELVRNRGLICLWKKWLWQKAIPKKMSFVCWWARLHALPVDENICKLGIPLVSKCNCCDEAQVEILDHVLCSGAGVRNVWNYFAGIFGIVLPQNRTWMGVVNVWWLRASTSSQVGWLCGATTIIMTWAIWRARCAARMKGILYDWKQIVRSVKSLFGEISVSLTKLMKFSRRDGLILQELNCPLMPVRVKPMKEVAWLRPIAGTIKLNVDGGICR</sequence>
<protein>
    <recommendedName>
        <fullName evidence="1">Reverse transcriptase zinc-binding domain-containing protein</fullName>
    </recommendedName>
</protein>
<dbReference type="AlphaFoldDB" id="A0A8T1R4Z7"/>
<reference evidence="2" key="1">
    <citation type="submission" date="2020-12" db="EMBL/GenBank/DDBJ databases">
        <title>WGS assembly of Carya illinoinensis cv. Pawnee.</title>
        <authorList>
            <person name="Platts A."/>
            <person name="Shu S."/>
            <person name="Wright S."/>
            <person name="Barry K."/>
            <person name="Edger P."/>
            <person name="Pires J.C."/>
            <person name="Schmutz J."/>
        </authorList>
    </citation>
    <scope>NUCLEOTIDE SEQUENCE</scope>
    <source>
        <tissue evidence="2">Leaf</tissue>
    </source>
</reference>
<gene>
    <name evidence="2" type="ORF">CIPAW_03G246300</name>
</gene>
<dbReference type="Pfam" id="PF13966">
    <property type="entry name" value="zf-RVT"/>
    <property type="match status" value="1"/>
</dbReference>
<dbReference type="OrthoDB" id="914170at2759"/>
<proteinExistence type="predicted"/>
<accession>A0A8T1R4Z7</accession>
<dbReference type="Proteomes" id="UP000811609">
    <property type="component" value="Chromosome 3"/>
</dbReference>
<keyword evidence="3" id="KW-1185">Reference proteome</keyword>
<dbReference type="EMBL" id="CM031811">
    <property type="protein sequence ID" value="KAG6662490.1"/>
    <property type="molecule type" value="Genomic_DNA"/>
</dbReference>